<dbReference type="PROSITE" id="PS50906">
    <property type="entry name" value="NIT"/>
    <property type="match status" value="1"/>
</dbReference>
<accession>A0A934MJD2</accession>
<dbReference type="GO" id="GO:0004888">
    <property type="term" value="F:transmembrane signaling receptor activity"/>
    <property type="evidence" value="ECO:0007669"/>
    <property type="project" value="InterPro"/>
</dbReference>
<organism evidence="9 10">
    <name type="scientific">Acuticoccus mangrovi</name>
    <dbReference type="NCBI Taxonomy" id="2796142"/>
    <lineage>
        <taxon>Bacteria</taxon>
        <taxon>Pseudomonadati</taxon>
        <taxon>Pseudomonadota</taxon>
        <taxon>Alphaproteobacteria</taxon>
        <taxon>Hyphomicrobiales</taxon>
        <taxon>Amorphaceae</taxon>
        <taxon>Acuticoccus</taxon>
    </lineage>
</organism>
<dbReference type="PANTHER" id="PTHR32089">
    <property type="entry name" value="METHYL-ACCEPTING CHEMOTAXIS PROTEIN MCPB"/>
    <property type="match status" value="1"/>
</dbReference>
<dbReference type="CDD" id="cd06225">
    <property type="entry name" value="HAMP"/>
    <property type="match status" value="1"/>
</dbReference>
<dbReference type="PANTHER" id="PTHR32089:SF112">
    <property type="entry name" value="LYSOZYME-LIKE PROTEIN-RELATED"/>
    <property type="match status" value="1"/>
</dbReference>
<keyword evidence="5" id="KW-0812">Transmembrane</keyword>
<dbReference type="PRINTS" id="PR00260">
    <property type="entry name" value="CHEMTRNSDUCR"/>
</dbReference>
<dbReference type="InterPro" id="IPR010910">
    <property type="entry name" value="Nitrate/nitrite_sensing_bac"/>
</dbReference>
<feature type="transmembrane region" description="Helical" evidence="5">
    <location>
        <begin position="301"/>
        <end position="322"/>
    </location>
</feature>
<dbReference type="InterPro" id="IPR013587">
    <property type="entry name" value="Nitrate/nitrite_sensing"/>
</dbReference>
<dbReference type="Proteomes" id="UP000609531">
    <property type="component" value="Unassembled WGS sequence"/>
</dbReference>
<evidence type="ECO:0000256" key="4">
    <source>
        <dbReference type="SAM" id="MobiDB-lite"/>
    </source>
</evidence>
<evidence type="ECO:0000313" key="9">
    <source>
        <dbReference type="EMBL" id="MBJ3778780.1"/>
    </source>
</evidence>
<dbReference type="InterPro" id="IPR004090">
    <property type="entry name" value="Chemotax_Me-accpt_rcpt"/>
</dbReference>
<evidence type="ECO:0000313" key="10">
    <source>
        <dbReference type="Proteomes" id="UP000609531"/>
    </source>
</evidence>
<feature type="region of interest" description="Disordered" evidence="4">
    <location>
        <begin position="624"/>
        <end position="650"/>
    </location>
</feature>
<evidence type="ECO:0000256" key="5">
    <source>
        <dbReference type="SAM" id="Phobius"/>
    </source>
</evidence>
<dbReference type="PROSITE" id="PS50885">
    <property type="entry name" value="HAMP"/>
    <property type="match status" value="1"/>
</dbReference>
<evidence type="ECO:0000259" key="7">
    <source>
        <dbReference type="PROSITE" id="PS50885"/>
    </source>
</evidence>
<feature type="compositionally biased region" description="Basic and acidic residues" evidence="4">
    <location>
        <begin position="625"/>
        <end position="650"/>
    </location>
</feature>
<dbReference type="Pfam" id="PF00672">
    <property type="entry name" value="HAMP"/>
    <property type="match status" value="1"/>
</dbReference>
<comment type="similarity">
    <text evidence="2">Belongs to the methyl-accepting chemotaxis (MCP) protein family.</text>
</comment>
<feature type="domain" description="Methyl-accepting transducer" evidence="6">
    <location>
        <begin position="416"/>
        <end position="652"/>
    </location>
</feature>
<dbReference type="GO" id="GO:0007165">
    <property type="term" value="P:signal transduction"/>
    <property type="evidence" value="ECO:0007669"/>
    <property type="project" value="UniProtKB-KW"/>
</dbReference>
<dbReference type="AlphaFoldDB" id="A0A934MJD2"/>
<comment type="caution">
    <text evidence="9">The sequence shown here is derived from an EMBL/GenBank/DDBJ whole genome shotgun (WGS) entry which is preliminary data.</text>
</comment>
<dbReference type="Gene3D" id="6.10.340.10">
    <property type="match status" value="1"/>
</dbReference>
<dbReference type="Pfam" id="PF08376">
    <property type="entry name" value="NIT"/>
    <property type="match status" value="1"/>
</dbReference>
<keyword evidence="5" id="KW-0472">Membrane</keyword>
<evidence type="ECO:0000256" key="3">
    <source>
        <dbReference type="PROSITE-ProRule" id="PRU00284"/>
    </source>
</evidence>
<reference evidence="9" key="1">
    <citation type="submission" date="2020-12" db="EMBL/GenBank/DDBJ databases">
        <title>Bacterial taxonomy.</title>
        <authorList>
            <person name="Pan X."/>
        </authorList>
    </citation>
    <scope>NUCLEOTIDE SEQUENCE</scope>
    <source>
        <strain evidence="9">B2012</strain>
    </source>
</reference>
<dbReference type="Pfam" id="PF00015">
    <property type="entry name" value="MCPsignal"/>
    <property type="match status" value="1"/>
</dbReference>
<dbReference type="SMART" id="SM00283">
    <property type="entry name" value="MA"/>
    <property type="match status" value="1"/>
</dbReference>
<dbReference type="Gene3D" id="1.10.287.950">
    <property type="entry name" value="Methyl-accepting chemotaxis protein"/>
    <property type="match status" value="1"/>
</dbReference>
<gene>
    <name evidence="9" type="ORF">JCR33_23975</name>
</gene>
<evidence type="ECO:0000256" key="1">
    <source>
        <dbReference type="ARBA" id="ARBA00023224"/>
    </source>
</evidence>
<evidence type="ECO:0000259" key="8">
    <source>
        <dbReference type="PROSITE" id="PS50906"/>
    </source>
</evidence>
<dbReference type="EMBL" id="JAEKJA010000040">
    <property type="protein sequence ID" value="MBJ3778780.1"/>
    <property type="molecule type" value="Genomic_DNA"/>
</dbReference>
<keyword evidence="5" id="KW-1133">Transmembrane helix</keyword>
<feature type="domain" description="HAMP" evidence="7">
    <location>
        <begin position="323"/>
        <end position="376"/>
    </location>
</feature>
<dbReference type="SUPFAM" id="SSF58104">
    <property type="entry name" value="Methyl-accepting chemotaxis protein (MCP) signaling domain"/>
    <property type="match status" value="1"/>
</dbReference>
<evidence type="ECO:0000256" key="2">
    <source>
        <dbReference type="ARBA" id="ARBA00029447"/>
    </source>
</evidence>
<proteinExistence type="inferred from homology"/>
<dbReference type="PROSITE" id="PS50111">
    <property type="entry name" value="CHEMOTAXIS_TRANSDUC_2"/>
    <property type="match status" value="1"/>
</dbReference>
<keyword evidence="1 3" id="KW-0807">Transducer</keyword>
<dbReference type="GO" id="GO:0016020">
    <property type="term" value="C:membrane"/>
    <property type="evidence" value="ECO:0007669"/>
    <property type="project" value="InterPro"/>
</dbReference>
<name>A0A934MJD2_9HYPH</name>
<dbReference type="InterPro" id="IPR004089">
    <property type="entry name" value="MCPsignal_dom"/>
</dbReference>
<protein>
    <submittedName>
        <fullName evidence="9">Methyl-accepting chemotaxis protein</fullName>
    </submittedName>
</protein>
<keyword evidence="10" id="KW-1185">Reference proteome</keyword>
<feature type="domain" description="NIT" evidence="8">
    <location>
        <begin position="40"/>
        <end position="292"/>
    </location>
</feature>
<dbReference type="InterPro" id="IPR003660">
    <property type="entry name" value="HAMP_dom"/>
</dbReference>
<sequence length="672" mass="71795">MLVAAIPIIGVAIASGRAVTEKLEGLNELHHVEILAAVAPTMSDLVHELQKERGLSAGYIGARGGTFAPLLEDQRIATDKALVPMGEVMSRLTDEGGGEVAEPELVGRIDSALAALPDIRGQVEDLTITVEGMARHYTSLIGDILTLAEHRAMNVSDAETLRRAIVFSALMEAKERAGIERAMGANGFGAGHFRHPVYRRFIELGAQQTAYLDTARRHATPAMVAYIDATLKNPASDKVTLLREVAHDSMFGGTLEGYTGPQWFAASTDRIDLFRQLETRATADLLDAADAYSRYTYRQTIITVALGLGVLLVSLAFAIITVQQLRRPIRSIVDKLGRVSGGELSIAIDEAERDDEIGEIARALEVFRQNEEERIHLLDVQNAAQAAEVERAKRVDRAVSEFRRRSTETLTDVDHMAHVLLDVSSSLAEAVDVARQGSTESLASSNQANEAVQTVAAAVDQLQSSITEISSRVSASQRETDEAAEAAEAASKRVTGLTTAAEAINDVATMIASIAEQTNLLALNATIEAERAGAAGKGFAVVAHEVKQLADQTANATGDIARQIDEIQKETRAAVGVIDDILRRFEALKTSAVAISSVMEDQTSATRNIGAGIRTASLGAQSASDRADSVAHAAERTSNDAQDVRSASERMGEMSSTLARVVADFLGEVRAA</sequence>
<dbReference type="GO" id="GO:0006935">
    <property type="term" value="P:chemotaxis"/>
    <property type="evidence" value="ECO:0007669"/>
    <property type="project" value="InterPro"/>
</dbReference>
<dbReference type="SMART" id="SM00304">
    <property type="entry name" value="HAMP"/>
    <property type="match status" value="1"/>
</dbReference>
<evidence type="ECO:0000259" key="6">
    <source>
        <dbReference type="PROSITE" id="PS50111"/>
    </source>
</evidence>
<dbReference type="RefSeq" id="WP_211110555.1">
    <property type="nucleotide sequence ID" value="NZ_JAEKJA010000040.1"/>
</dbReference>